<evidence type="ECO:0000256" key="3">
    <source>
        <dbReference type="ARBA" id="ARBA00022692"/>
    </source>
</evidence>
<dbReference type="SMART" id="SM00271">
    <property type="entry name" value="DnaJ"/>
    <property type="match status" value="1"/>
</dbReference>
<feature type="domain" description="J" evidence="11">
    <location>
        <begin position="105"/>
        <end position="175"/>
    </location>
</feature>
<gene>
    <name evidence="12" type="ORF">QSP1433_LOCUS13170</name>
</gene>
<dbReference type="PROSITE" id="PS50076">
    <property type="entry name" value="DNAJ_2"/>
    <property type="match status" value="1"/>
</dbReference>
<evidence type="ECO:0000256" key="6">
    <source>
        <dbReference type="ARBA" id="ARBA00022989"/>
    </source>
</evidence>
<dbReference type="SUPFAM" id="SSF158702">
    <property type="entry name" value="Sec63 N-terminal domain-like"/>
    <property type="match status" value="1"/>
</dbReference>
<keyword evidence="3 10" id="KW-0812">Transmembrane</keyword>
<dbReference type="Gene3D" id="2.60.40.150">
    <property type="entry name" value="C2 domain"/>
    <property type="match status" value="1"/>
</dbReference>
<comment type="subcellular location">
    <subcellularLocation>
        <location evidence="1">Endoplasmic reticulum membrane</location>
        <topology evidence="1">Multi-pass membrane protein</topology>
    </subcellularLocation>
</comment>
<keyword evidence="4" id="KW-0256">Endoplasmic reticulum</keyword>
<dbReference type="Pfam" id="PF00226">
    <property type="entry name" value="DnaJ"/>
    <property type="match status" value="1"/>
</dbReference>
<feature type="transmembrane region" description="Helical" evidence="10">
    <location>
        <begin position="12"/>
        <end position="35"/>
    </location>
</feature>
<name>A0A7S2SES9_9STRA</name>
<evidence type="ECO:0000256" key="1">
    <source>
        <dbReference type="ARBA" id="ARBA00004477"/>
    </source>
</evidence>
<evidence type="ECO:0000259" key="11">
    <source>
        <dbReference type="PROSITE" id="PS50076"/>
    </source>
</evidence>
<keyword evidence="6 10" id="KW-1133">Transmembrane helix</keyword>
<dbReference type="SMART" id="SM00973">
    <property type="entry name" value="Sec63"/>
    <property type="match status" value="1"/>
</dbReference>
<feature type="region of interest" description="Disordered" evidence="9">
    <location>
        <begin position="600"/>
        <end position="655"/>
    </location>
</feature>
<feature type="transmembrane region" description="Helical" evidence="10">
    <location>
        <begin position="195"/>
        <end position="216"/>
    </location>
</feature>
<dbReference type="PANTHER" id="PTHR24075:SF0">
    <property type="entry name" value="TRANSLOCATION PROTEIN SEC63 HOMOLOG"/>
    <property type="match status" value="1"/>
</dbReference>
<dbReference type="GO" id="GO:0003723">
    <property type="term" value="F:RNA binding"/>
    <property type="evidence" value="ECO:0007669"/>
    <property type="project" value="TreeGrafter"/>
</dbReference>
<dbReference type="GO" id="GO:0031207">
    <property type="term" value="C:Sec62/Sec63 complex"/>
    <property type="evidence" value="ECO:0007669"/>
    <property type="project" value="TreeGrafter"/>
</dbReference>
<evidence type="ECO:0000256" key="2">
    <source>
        <dbReference type="ARBA" id="ARBA00022448"/>
    </source>
</evidence>
<keyword evidence="2" id="KW-0813">Transport</keyword>
<dbReference type="Gene3D" id="1.10.3380.10">
    <property type="entry name" value="Sec63 N-terminal domain-like domain"/>
    <property type="match status" value="1"/>
</dbReference>
<dbReference type="InterPro" id="IPR036869">
    <property type="entry name" value="J_dom_sf"/>
</dbReference>
<feature type="compositionally biased region" description="Acidic residues" evidence="9">
    <location>
        <begin position="603"/>
        <end position="615"/>
    </location>
</feature>
<dbReference type="EMBL" id="HBHK01020744">
    <property type="protein sequence ID" value="CAD9697329.1"/>
    <property type="molecule type" value="Transcribed_RNA"/>
</dbReference>
<dbReference type="SUPFAM" id="SSF46565">
    <property type="entry name" value="Chaperone J-domain"/>
    <property type="match status" value="1"/>
</dbReference>
<dbReference type="GO" id="GO:0006614">
    <property type="term" value="P:SRP-dependent cotranslational protein targeting to membrane"/>
    <property type="evidence" value="ECO:0007669"/>
    <property type="project" value="TreeGrafter"/>
</dbReference>
<keyword evidence="7 10" id="KW-0472">Membrane</keyword>
<dbReference type="InterPro" id="IPR004179">
    <property type="entry name" value="Sec63-dom"/>
</dbReference>
<evidence type="ECO:0000256" key="4">
    <source>
        <dbReference type="ARBA" id="ARBA00022824"/>
    </source>
</evidence>
<evidence type="ECO:0000256" key="9">
    <source>
        <dbReference type="SAM" id="MobiDB-lite"/>
    </source>
</evidence>
<dbReference type="CDD" id="cd06257">
    <property type="entry name" value="DnaJ"/>
    <property type="match status" value="1"/>
</dbReference>
<dbReference type="PRINTS" id="PR00625">
    <property type="entry name" value="JDOMAIN"/>
</dbReference>
<organism evidence="12">
    <name type="scientific">Mucochytrium quahogii</name>
    <dbReference type="NCBI Taxonomy" id="96639"/>
    <lineage>
        <taxon>Eukaryota</taxon>
        <taxon>Sar</taxon>
        <taxon>Stramenopiles</taxon>
        <taxon>Bigyra</taxon>
        <taxon>Labyrinthulomycetes</taxon>
        <taxon>Thraustochytrida</taxon>
        <taxon>Thraustochytriidae</taxon>
        <taxon>Mucochytrium</taxon>
    </lineage>
</organism>
<reference evidence="12" key="1">
    <citation type="submission" date="2021-01" db="EMBL/GenBank/DDBJ databases">
        <authorList>
            <person name="Corre E."/>
            <person name="Pelletier E."/>
            <person name="Niang G."/>
            <person name="Scheremetjew M."/>
            <person name="Finn R."/>
            <person name="Kale V."/>
            <person name="Holt S."/>
            <person name="Cochrane G."/>
            <person name="Meng A."/>
            <person name="Brown T."/>
            <person name="Cohen L."/>
        </authorList>
    </citation>
    <scope>NUCLEOTIDE SEQUENCE</scope>
    <source>
        <strain evidence="12">NY070348D</strain>
    </source>
</reference>
<evidence type="ECO:0000256" key="7">
    <source>
        <dbReference type="ARBA" id="ARBA00023136"/>
    </source>
</evidence>
<dbReference type="GO" id="GO:0008320">
    <property type="term" value="F:protein transmembrane transporter activity"/>
    <property type="evidence" value="ECO:0007669"/>
    <property type="project" value="TreeGrafter"/>
</dbReference>
<protein>
    <recommendedName>
        <fullName evidence="11">J domain-containing protein</fullName>
    </recommendedName>
</protein>
<dbReference type="Pfam" id="PF02889">
    <property type="entry name" value="Sec63"/>
    <property type="match status" value="1"/>
</dbReference>
<keyword evidence="8" id="KW-0143">Chaperone</keyword>
<dbReference type="Gene3D" id="1.10.287.110">
    <property type="entry name" value="DnaJ domain"/>
    <property type="match status" value="1"/>
</dbReference>
<sequence length="655" mass="74741">MGRLEYDDSAFIYFATGLLTVFLVPFSFGFLYNFYRAITRTEEDTSTAARTSVERLKINKIKSSGTKGIFTRAFYIKAGILAAGWLCVFYFYMQSGAHVQPLQFNAWQILELEEGSSEKKIKKQYRVMSLKYHPDRNIKASPDDRAYAANMFEKVQKAHEVLTDPDAASEFMKSGNMEMSIGLPSFLLQKENHNLVLVVYLLVLVVLTPICVAMWYSKSRLYGDKMILNDSYNVYTHFLSDANIFLKNLPEVFSLSAEFRRLPPRTKEDMESLQKVADHMKKKNMMATSHCKKAEEIQLFRRYPDCERANILIHVYLHRLTDELTPGLKEDLNFILMKSKVLIEAMIETVKYFRSVRAIQNVVLFEQYMTQALWGNAMSLEQLPHFGRVEVVHAMTGKGALKDIKQYINAPGMTKSEGKRKGMLNMTDQQCEDVFSVMKILPDVELKVKIGCVAEELPNGDLVFEEKACMGDIMTAWIQLERKQELGPVHAPQLPFMKHEEWYVLFCQKGGDKILAEVTLKGHNDRLMEKIQFPSKGFLDKLENSFDFYLLSNSYVGFDEKKSVSVKILGEEHLKIQPAHPEDEALDKDLTLFEEAFGKPEDSADSDFADSDDESTPGGNSAVRRRKKGKESDASSDDDLALDDDDEPSGNKKTK</sequence>
<accession>A0A7S2SES9</accession>
<dbReference type="SUPFAM" id="SSF81296">
    <property type="entry name" value="E set domains"/>
    <property type="match status" value="1"/>
</dbReference>
<dbReference type="PANTHER" id="PTHR24075">
    <property type="entry name" value="SEC63 DOMAIN-CONTAINING"/>
    <property type="match status" value="1"/>
</dbReference>
<dbReference type="AlphaFoldDB" id="A0A7S2SES9"/>
<dbReference type="InterPro" id="IPR035892">
    <property type="entry name" value="C2_domain_sf"/>
</dbReference>
<keyword evidence="5" id="KW-0653">Protein transport</keyword>
<dbReference type="InterPro" id="IPR001623">
    <property type="entry name" value="DnaJ_domain"/>
</dbReference>
<proteinExistence type="predicted"/>
<dbReference type="GO" id="GO:0006620">
    <property type="term" value="P:post-translational protein targeting to endoplasmic reticulum membrane"/>
    <property type="evidence" value="ECO:0007669"/>
    <property type="project" value="TreeGrafter"/>
</dbReference>
<feature type="compositionally biased region" description="Acidic residues" evidence="9">
    <location>
        <begin position="634"/>
        <end position="648"/>
    </location>
</feature>
<evidence type="ECO:0000256" key="5">
    <source>
        <dbReference type="ARBA" id="ARBA00022927"/>
    </source>
</evidence>
<evidence type="ECO:0000256" key="10">
    <source>
        <dbReference type="SAM" id="Phobius"/>
    </source>
</evidence>
<dbReference type="InterPro" id="IPR014756">
    <property type="entry name" value="Ig_E-set"/>
</dbReference>
<evidence type="ECO:0000256" key="8">
    <source>
        <dbReference type="ARBA" id="ARBA00023186"/>
    </source>
</evidence>
<evidence type="ECO:0000313" key="12">
    <source>
        <dbReference type="EMBL" id="CAD9697329.1"/>
    </source>
</evidence>